<gene>
    <name evidence="2" type="ORF">PCOR1329_LOCUS31337</name>
</gene>
<accession>A0ABN9SPI6</accession>
<feature type="region of interest" description="Disordered" evidence="1">
    <location>
        <begin position="1"/>
        <end position="30"/>
    </location>
</feature>
<protein>
    <submittedName>
        <fullName evidence="2">Uncharacterized protein</fullName>
    </submittedName>
</protein>
<name>A0ABN9SPI6_9DINO</name>
<dbReference type="EMBL" id="CAUYUJ010012314">
    <property type="protein sequence ID" value="CAK0833736.1"/>
    <property type="molecule type" value="Genomic_DNA"/>
</dbReference>
<sequence>MGVAGDRTADALAGAATSARSQDSGNDTKADLGAVFSVPLEADSQAQVLQRGEGAEAASAAHALASSCECLLLLLLLLPTSGPTTRGRWQSWPPLLGRRAQSRWARRGAPATSSAWRRPWCRRRSAGAQCTPGPPPCPAATGSTWSGSP</sequence>
<feature type="region of interest" description="Disordered" evidence="1">
    <location>
        <begin position="125"/>
        <end position="149"/>
    </location>
</feature>
<reference evidence="2" key="1">
    <citation type="submission" date="2023-10" db="EMBL/GenBank/DDBJ databases">
        <authorList>
            <person name="Chen Y."/>
            <person name="Shah S."/>
            <person name="Dougan E. K."/>
            <person name="Thang M."/>
            <person name="Chan C."/>
        </authorList>
    </citation>
    <scope>NUCLEOTIDE SEQUENCE [LARGE SCALE GENOMIC DNA]</scope>
</reference>
<evidence type="ECO:0000313" key="2">
    <source>
        <dbReference type="EMBL" id="CAK0833736.1"/>
    </source>
</evidence>
<organism evidence="2 3">
    <name type="scientific">Prorocentrum cordatum</name>
    <dbReference type="NCBI Taxonomy" id="2364126"/>
    <lineage>
        <taxon>Eukaryota</taxon>
        <taxon>Sar</taxon>
        <taxon>Alveolata</taxon>
        <taxon>Dinophyceae</taxon>
        <taxon>Prorocentrales</taxon>
        <taxon>Prorocentraceae</taxon>
        <taxon>Prorocentrum</taxon>
    </lineage>
</organism>
<keyword evidence="3" id="KW-1185">Reference proteome</keyword>
<comment type="caution">
    <text evidence="2">The sequence shown here is derived from an EMBL/GenBank/DDBJ whole genome shotgun (WGS) entry which is preliminary data.</text>
</comment>
<feature type="compositionally biased region" description="Low complexity" evidence="1">
    <location>
        <begin position="1"/>
        <end position="21"/>
    </location>
</feature>
<proteinExistence type="predicted"/>
<evidence type="ECO:0000256" key="1">
    <source>
        <dbReference type="SAM" id="MobiDB-lite"/>
    </source>
</evidence>
<evidence type="ECO:0000313" key="3">
    <source>
        <dbReference type="Proteomes" id="UP001189429"/>
    </source>
</evidence>
<dbReference type="Proteomes" id="UP001189429">
    <property type="component" value="Unassembled WGS sequence"/>
</dbReference>